<evidence type="ECO:0000313" key="4">
    <source>
        <dbReference type="Proteomes" id="UP000282184"/>
    </source>
</evidence>
<dbReference type="Proteomes" id="UP000282184">
    <property type="component" value="Unassembled WGS sequence"/>
</dbReference>
<evidence type="ECO:0000259" key="2">
    <source>
        <dbReference type="Pfam" id="PF21784"/>
    </source>
</evidence>
<name>A0A3S0IJJ9_9BACT</name>
<dbReference type="OrthoDB" id="7068845at2"/>
<dbReference type="RefSeq" id="WP_126695878.1">
    <property type="nucleotide sequence ID" value="NZ_RXOF01000019.1"/>
</dbReference>
<evidence type="ECO:0000256" key="1">
    <source>
        <dbReference type="SAM" id="MobiDB-lite"/>
    </source>
</evidence>
<sequence length="122" mass="13403">MIPLYDYSGAPVAYADDLCLAVYLPDGTLAAWFDNGLLYTPQGRYLGWVDNGWVLDRTGHPALFADNASGRPLRPPVQAPSAALWPRPVRRAVRPPAKAARPARRGRKPDWSALSGPGYFQQ</sequence>
<dbReference type="EMBL" id="RXOF01000019">
    <property type="protein sequence ID" value="RTQ45681.1"/>
    <property type="molecule type" value="Genomic_DNA"/>
</dbReference>
<protein>
    <recommendedName>
        <fullName evidence="2">4-fold beta flower domain-containing protein</fullName>
    </recommendedName>
</protein>
<dbReference type="InterPro" id="IPR048911">
    <property type="entry name" value="Bflower"/>
</dbReference>
<evidence type="ECO:0000313" key="3">
    <source>
        <dbReference type="EMBL" id="RTQ45681.1"/>
    </source>
</evidence>
<gene>
    <name evidence="3" type="ORF">EJV47_24665</name>
</gene>
<accession>A0A3S0IJJ9</accession>
<comment type="caution">
    <text evidence="3">The sequence shown here is derived from an EMBL/GenBank/DDBJ whole genome shotgun (WGS) entry which is preliminary data.</text>
</comment>
<reference evidence="3 4" key="1">
    <citation type="submission" date="2018-12" db="EMBL/GenBank/DDBJ databases">
        <title>Hymenobacter gummosus sp. nov., isolated from a spring.</title>
        <authorList>
            <person name="Nie L."/>
        </authorList>
    </citation>
    <scope>NUCLEOTIDE SEQUENCE [LARGE SCALE GENOMIC DNA]</scope>
    <source>
        <strain evidence="3 4">KCTC 52166</strain>
    </source>
</reference>
<feature type="region of interest" description="Disordered" evidence="1">
    <location>
        <begin position="93"/>
        <end position="122"/>
    </location>
</feature>
<organism evidence="3 4">
    <name type="scientific">Hymenobacter gummosus</name>
    <dbReference type="NCBI Taxonomy" id="1776032"/>
    <lineage>
        <taxon>Bacteria</taxon>
        <taxon>Pseudomonadati</taxon>
        <taxon>Bacteroidota</taxon>
        <taxon>Cytophagia</taxon>
        <taxon>Cytophagales</taxon>
        <taxon>Hymenobacteraceae</taxon>
        <taxon>Hymenobacter</taxon>
    </lineage>
</organism>
<dbReference type="Pfam" id="PF21784">
    <property type="entry name" value="Bflower"/>
    <property type="match status" value="1"/>
</dbReference>
<dbReference type="AlphaFoldDB" id="A0A3S0IJJ9"/>
<keyword evidence="4" id="KW-1185">Reference proteome</keyword>
<feature type="domain" description="4-fold beta flower" evidence="2">
    <location>
        <begin position="2"/>
        <end position="115"/>
    </location>
</feature>
<proteinExistence type="predicted"/>